<dbReference type="GO" id="GO:0004519">
    <property type="term" value="F:endonuclease activity"/>
    <property type="evidence" value="ECO:0007669"/>
    <property type="project" value="UniProtKB-KW"/>
</dbReference>
<evidence type="ECO:0000256" key="6">
    <source>
        <dbReference type="ARBA" id="ARBA00022918"/>
    </source>
</evidence>
<evidence type="ECO:0000256" key="2">
    <source>
        <dbReference type="ARBA" id="ARBA00022695"/>
    </source>
</evidence>
<name>A0A0C2NFZ9_THEKT</name>
<dbReference type="AlphaFoldDB" id="A0A0C2NFZ9"/>
<dbReference type="PROSITE" id="PS50994">
    <property type="entry name" value="INTEGRASE"/>
    <property type="match status" value="1"/>
</dbReference>
<reference evidence="8 9" key="1">
    <citation type="journal article" date="2014" name="Genome Biol. Evol.">
        <title>The genome of the myxosporean Thelohanellus kitauei shows adaptations to nutrient acquisition within its fish host.</title>
        <authorList>
            <person name="Yang Y."/>
            <person name="Xiong J."/>
            <person name="Zhou Z."/>
            <person name="Huo F."/>
            <person name="Miao W."/>
            <person name="Ran C."/>
            <person name="Liu Y."/>
            <person name="Zhang J."/>
            <person name="Feng J."/>
            <person name="Wang M."/>
            <person name="Wang M."/>
            <person name="Wang L."/>
            <person name="Yao B."/>
        </authorList>
    </citation>
    <scope>NUCLEOTIDE SEQUENCE [LARGE SCALE GENOMIC DNA]</scope>
    <source>
        <strain evidence="8">Wuqing</strain>
    </source>
</reference>
<dbReference type="OMA" id="ACIIRIC"/>
<evidence type="ECO:0000313" key="8">
    <source>
        <dbReference type="EMBL" id="KII72937.1"/>
    </source>
</evidence>
<dbReference type="GO" id="GO:0016787">
    <property type="term" value="F:hydrolase activity"/>
    <property type="evidence" value="ECO:0007669"/>
    <property type="project" value="UniProtKB-KW"/>
</dbReference>
<feature type="domain" description="Integrase catalytic" evidence="7">
    <location>
        <begin position="470"/>
        <end position="563"/>
    </location>
</feature>
<dbReference type="InterPro" id="IPR041373">
    <property type="entry name" value="RT_RNaseH"/>
</dbReference>
<keyword evidence="1" id="KW-0808">Transferase</keyword>
<evidence type="ECO:0000313" key="9">
    <source>
        <dbReference type="Proteomes" id="UP000031668"/>
    </source>
</evidence>
<dbReference type="FunFam" id="3.10.20.370:FF:000001">
    <property type="entry name" value="Retrovirus-related Pol polyprotein from transposon 17.6-like protein"/>
    <property type="match status" value="1"/>
</dbReference>
<organism evidence="8 9">
    <name type="scientific">Thelohanellus kitauei</name>
    <name type="common">Myxosporean</name>
    <dbReference type="NCBI Taxonomy" id="669202"/>
    <lineage>
        <taxon>Eukaryota</taxon>
        <taxon>Metazoa</taxon>
        <taxon>Cnidaria</taxon>
        <taxon>Myxozoa</taxon>
        <taxon>Myxosporea</taxon>
        <taxon>Bivalvulida</taxon>
        <taxon>Platysporina</taxon>
        <taxon>Myxobolidae</taxon>
        <taxon>Thelohanellus</taxon>
    </lineage>
</organism>
<evidence type="ECO:0000256" key="1">
    <source>
        <dbReference type="ARBA" id="ARBA00022679"/>
    </source>
</evidence>
<evidence type="ECO:0000259" key="7">
    <source>
        <dbReference type="PROSITE" id="PS50994"/>
    </source>
</evidence>
<keyword evidence="6" id="KW-0695">RNA-directed DNA polymerase</keyword>
<dbReference type="SUPFAM" id="SSF56672">
    <property type="entry name" value="DNA/RNA polymerases"/>
    <property type="match status" value="1"/>
</dbReference>
<dbReference type="InterPro" id="IPR001584">
    <property type="entry name" value="Integrase_cat-core"/>
</dbReference>
<dbReference type="InterPro" id="IPR043128">
    <property type="entry name" value="Rev_trsase/Diguanyl_cyclase"/>
</dbReference>
<accession>A0A0C2NFZ9</accession>
<keyword evidence="5" id="KW-0378">Hydrolase</keyword>
<keyword evidence="2" id="KW-0548">Nucleotidyltransferase</keyword>
<dbReference type="PANTHER" id="PTHR37984:SF5">
    <property type="entry name" value="PROTEIN NYNRIN-LIKE"/>
    <property type="match status" value="1"/>
</dbReference>
<dbReference type="InterPro" id="IPR036397">
    <property type="entry name" value="RNaseH_sf"/>
</dbReference>
<keyword evidence="4" id="KW-0255">Endonuclease</keyword>
<dbReference type="Pfam" id="PF00665">
    <property type="entry name" value="rve"/>
    <property type="match status" value="1"/>
</dbReference>
<dbReference type="InterPro" id="IPR050951">
    <property type="entry name" value="Retrovirus_Pol_polyprotein"/>
</dbReference>
<dbReference type="Proteomes" id="UP000031668">
    <property type="component" value="Unassembled WGS sequence"/>
</dbReference>
<dbReference type="OrthoDB" id="6512428at2759"/>
<dbReference type="InterPro" id="IPR012337">
    <property type="entry name" value="RNaseH-like_sf"/>
</dbReference>
<dbReference type="Pfam" id="PF17917">
    <property type="entry name" value="RT_RNaseH"/>
    <property type="match status" value="1"/>
</dbReference>
<dbReference type="PANTHER" id="PTHR37984">
    <property type="entry name" value="PROTEIN CBG26694"/>
    <property type="match status" value="1"/>
</dbReference>
<dbReference type="GO" id="GO:0003676">
    <property type="term" value="F:nucleic acid binding"/>
    <property type="evidence" value="ECO:0007669"/>
    <property type="project" value="InterPro"/>
</dbReference>
<keyword evidence="9" id="KW-1185">Reference proteome</keyword>
<dbReference type="GO" id="GO:0003964">
    <property type="term" value="F:RNA-directed DNA polymerase activity"/>
    <property type="evidence" value="ECO:0007669"/>
    <property type="project" value="UniProtKB-KW"/>
</dbReference>
<comment type="caution">
    <text evidence="8">The sequence shown here is derived from an EMBL/GenBank/DDBJ whole genome shotgun (WGS) entry which is preliminary data.</text>
</comment>
<evidence type="ECO:0000256" key="5">
    <source>
        <dbReference type="ARBA" id="ARBA00022801"/>
    </source>
</evidence>
<evidence type="ECO:0000256" key="4">
    <source>
        <dbReference type="ARBA" id="ARBA00022759"/>
    </source>
</evidence>
<dbReference type="GO" id="GO:0015074">
    <property type="term" value="P:DNA integration"/>
    <property type="evidence" value="ECO:0007669"/>
    <property type="project" value="InterPro"/>
</dbReference>
<sequence>MDTGASVSCLEPAVWDSLSKPSLMPGCIIKGYGNNPIITLGTIIVEVKTKLERILETYEEVFSNDTLGTKGYTKSIKLRSACSPQVFQPRNVRYAVRNQVEQELEQLSTEGIIQKIDDPNEQLRICRDFKVSINKHKNYLPYPLPTFRDILEKIKCGQRFICHPFGISSAPSIFQNFMDTLLHEINNELTLTTSIEKCKFYQSEVKFLGHIINKEGVRPIDERITPLLNLPAPTNTLRHFNEKLPIIMSTDASAVGIEGVLAHRLEDGTERHVTYVSRQLSKAEINYSVTDREALSIIYAVKKFHEYIYGREFILVTDHKPLTRIFGPCLKKSSTVSYRQNNHNTVADVLSRLPYQSPEEKSDGSLIRLMLADETSKDNLLSKIRKYLSLGWPDRSNLNREEIQMFERRTALSFEEGILLYHDRVVIPKTLIYKTLEYLHTNHPGISVMKQIARYYARCPSINNDIELYTSIYPWPTATLSWDRVHIDYAKIDESDWFLVVDAFSKWVALFSMKSWSSNETIKYIEELFSRWGVPKKIVSDNGQQLDSKECEEFCHEYGLKRM</sequence>
<dbReference type="InterPro" id="IPR043502">
    <property type="entry name" value="DNA/RNA_pol_sf"/>
</dbReference>
<protein>
    <recommendedName>
        <fullName evidence="7">Integrase catalytic domain-containing protein</fullName>
    </recommendedName>
</protein>
<dbReference type="SUPFAM" id="SSF53098">
    <property type="entry name" value="Ribonuclease H-like"/>
    <property type="match status" value="1"/>
</dbReference>
<dbReference type="CDD" id="cd09274">
    <property type="entry name" value="RNase_HI_RT_Ty3"/>
    <property type="match status" value="1"/>
</dbReference>
<dbReference type="Gene3D" id="3.30.70.270">
    <property type="match status" value="1"/>
</dbReference>
<dbReference type="Gene3D" id="3.30.420.10">
    <property type="entry name" value="Ribonuclease H-like superfamily/Ribonuclease H"/>
    <property type="match status" value="1"/>
</dbReference>
<dbReference type="EMBL" id="JWZT01001069">
    <property type="protein sequence ID" value="KII72937.1"/>
    <property type="molecule type" value="Genomic_DNA"/>
</dbReference>
<gene>
    <name evidence="8" type="ORF">RF11_12305</name>
</gene>
<evidence type="ECO:0000256" key="3">
    <source>
        <dbReference type="ARBA" id="ARBA00022722"/>
    </source>
</evidence>
<keyword evidence="3" id="KW-0540">Nuclease</keyword>
<proteinExistence type="predicted"/>